<dbReference type="PANTHER" id="PTHR47432">
    <property type="entry name" value="CELL WALL ASSEMBLY REGULATOR SMI1"/>
    <property type="match status" value="1"/>
</dbReference>
<dbReference type="InterPro" id="IPR051873">
    <property type="entry name" value="KNR4/SMI1_regulator"/>
</dbReference>
<dbReference type="EMBL" id="KV454011">
    <property type="protein sequence ID" value="ODV97530.1"/>
    <property type="molecule type" value="Genomic_DNA"/>
</dbReference>
<dbReference type="Proteomes" id="UP000094236">
    <property type="component" value="Unassembled WGS sequence"/>
</dbReference>
<feature type="compositionally biased region" description="Basic and acidic residues" evidence="3">
    <location>
        <begin position="555"/>
        <end position="569"/>
    </location>
</feature>
<keyword evidence="6" id="KW-1185">Reference proteome</keyword>
<dbReference type="PANTHER" id="PTHR47432:SF1">
    <property type="entry name" value="CELL WALL ASSEMBLY REGULATOR SMI1"/>
    <property type="match status" value="1"/>
</dbReference>
<accession>A0A1E4U0L2</accession>
<evidence type="ECO:0000313" key="6">
    <source>
        <dbReference type="Proteomes" id="UP000094236"/>
    </source>
</evidence>
<organism evidence="5 6">
    <name type="scientific">Pachysolen tannophilus NRRL Y-2460</name>
    <dbReference type="NCBI Taxonomy" id="669874"/>
    <lineage>
        <taxon>Eukaryota</taxon>
        <taxon>Fungi</taxon>
        <taxon>Dikarya</taxon>
        <taxon>Ascomycota</taxon>
        <taxon>Saccharomycotina</taxon>
        <taxon>Pichiomycetes</taxon>
        <taxon>Pachysolenaceae</taxon>
        <taxon>Pachysolen</taxon>
    </lineage>
</organism>
<keyword evidence="2" id="KW-0175">Coiled coil</keyword>
<dbReference type="InterPro" id="IPR009203">
    <property type="entry name" value="Knr4/Smi1"/>
</dbReference>
<feature type="compositionally biased region" description="Low complexity" evidence="3">
    <location>
        <begin position="71"/>
        <end position="101"/>
    </location>
</feature>
<feature type="region of interest" description="Disordered" evidence="3">
    <location>
        <begin position="492"/>
        <end position="569"/>
    </location>
</feature>
<evidence type="ECO:0000256" key="2">
    <source>
        <dbReference type="SAM" id="Coils"/>
    </source>
</evidence>
<evidence type="ECO:0000256" key="1">
    <source>
        <dbReference type="ARBA" id="ARBA00005303"/>
    </source>
</evidence>
<dbReference type="GO" id="GO:0043332">
    <property type="term" value="C:mating projection tip"/>
    <property type="evidence" value="ECO:0007669"/>
    <property type="project" value="TreeGrafter"/>
</dbReference>
<feature type="region of interest" description="Disordered" evidence="3">
    <location>
        <begin position="36"/>
        <end position="106"/>
    </location>
</feature>
<dbReference type="InterPro" id="IPR037883">
    <property type="entry name" value="Knr4/Smi1-like_sf"/>
</dbReference>
<evidence type="ECO:0000259" key="4">
    <source>
        <dbReference type="SMART" id="SM00860"/>
    </source>
</evidence>
<dbReference type="SUPFAM" id="SSF160631">
    <property type="entry name" value="SMI1/KNR4-like"/>
    <property type="match status" value="1"/>
</dbReference>
<feature type="compositionally biased region" description="Basic and acidic residues" evidence="3">
    <location>
        <begin position="520"/>
        <end position="540"/>
    </location>
</feature>
<gene>
    <name evidence="5" type="ORF">PACTADRAFT_47435</name>
</gene>
<name>A0A1E4U0L2_PACTA</name>
<feature type="compositionally biased region" description="Acidic residues" evidence="3">
    <location>
        <begin position="541"/>
        <end position="553"/>
    </location>
</feature>
<evidence type="ECO:0000256" key="3">
    <source>
        <dbReference type="SAM" id="MobiDB-lite"/>
    </source>
</evidence>
<dbReference type="InterPro" id="IPR018958">
    <property type="entry name" value="Knr4/Smi1-like_dom"/>
</dbReference>
<reference evidence="6" key="1">
    <citation type="submission" date="2016-05" db="EMBL/GenBank/DDBJ databases">
        <title>Comparative genomics of biotechnologically important yeasts.</title>
        <authorList>
            <consortium name="DOE Joint Genome Institute"/>
            <person name="Riley R."/>
            <person name="Haridas S."/>
            <person name="Wolfe K.H."/>
            <person name="Lopes M.R."/>
            <person name="Hittinger C.T."/>
            <person name="Goker M."/>
            <person name="Salamov A."/>
            <person name="Wisecaver J."/>
            <person name="Long T.M."/>
            <person name="Aerts A.L."/>
            <person name="Barry K."/>
            <person name="Choi C."/>
            <person name="Clum A."/>
            <person name="Coughlan A.Y."/>
            <person name="Deshpande S."/>
            <person name="Douglass A.P."/>
            <person name="Hanson S.J."/>
            <person name="Klenk H.-P."/>
            <person name="Labutti K."/>
            <person name="Lapidus A."/>
            <person name="Lindquist E."/>
            <person name="Lipzen A."/>
            <person name="Meier-Kolthoff J.P."/>
            <person name="Ohm R.A."/>
            <person name="Otillar R.P."/>
            <person name="Pangilinan J."/>
            <person name="Peng Y."/>
            <person name="Rokas A."/>
            <person name="Rosa C.A."/>
            <person name="Scheuner C."/>
            <person name="Sibirny A.A."/>
            <person name="Slot J.C."/>
            <person name="Stielow J.B."/>
            <person name="Sun H."/>
            <person name="Kurtzman C.P."/>
            <person name="Blackwell M."/>
            <person name="Grigoriev I.V."/>
            <person name="Jeffries T.W."/>
        </authorList>
    </citation>
    <scope>NUCLEOTIDE SEQUENCE [LARGE SCALE GENOMIC DNA]</scope>
    <source>
        <strain evidence="6">NRRL Y-2460</strain>
    </source>
</reference>
<dbReference type="OrthoDB" id="2305498at2759"/>
<sequence length="569" mass="64129">MSPPSENGEGTFFQNVQHSINSFIYSVTTKDHYASFDSPFRDQRNGRRSNNDNNGNGSHGRLDGLGSPMINNNNNNKNSSTASLANNNSNRSSISNNNNNNPVQYVPGLRSQLQNNVSGDVQLQDYIDGQPPLPSIESIWERLDNFLEREYPELADNLGDSVTAADLNELENDLGVSLPLDVRESYQIHDGQFRGGKPSGCIMGLTLLDLEGISEEANIWKKVSQKLERQVALHQQRLEAQAQLFQPHHAPQHAPAAHASQHLFDETESIGSSSNIKHLPLNKRPIDFMSRQSSVPEGYIQPVYSHSHWIPLAKDFAGNNIAVDLAPGPLGRWGQIIIFGRDFDTKFVVANNWTEFLLDLVEDYEDGKFLIDSLDEDIFYYENGRTANYLDVLARRVLAPLKAANAKKYQQNQNQKRKQFIGKENDNLNLPKETLITPAASSKEQLIPDAKLDTNQGLKINLKIEDEPETEESQVLLTDVDKKNDNNIKESIVSLDDDDDNNDTNISKQDVDTNNTNTQTKKEQEHLKDIELQNEEKRQEELEEQEQEQEQGTDETVKLVSEKLEEVAL</sequence>
<evidence type="ECO:0000313" key="5">
    <source>
        <dbReference type="EMBL" id="ODV97530.1"/>
    </source>
</evidence>
<dbReference type="PIRSF" id="PIRSF017023">
    <property type="entry name" value="KNR4"/>
    <property type="match status" value="1"/>
</dbReference>
<proteinExistence type="inferred from homology"/>
<comment type="similarity">
    <text evidence="1">Belongs to the KNR4/SMI1 family.</text>
</comment>
<feature type="coiled-coil region" evidence="2">
    <location>
        <begin position="210"/>
        <end position="244"/>
    </location>
</feature>
<protein>
    <recommendedName>
        <fullName evidence="4">Knr4/Smi1-like domain-containing protein</fullName>
    </recommendedName>
</protein>
<dbReference type="AlphaFoldDB" id="A0A1E4U0L2"/>
<dbReference type="Pfam" id="PF09346">
    <property type="entry name" value="SMI1_KNR4"/>
    <property type="match status" value="1"/>
</dbReference>
<dbReference type="GO" id="GO:0070880">
    <property type="term" value="P:fungal-type cell wall beta-glucan biosynthetic process"/>
    <property type="evidence" value="ECO:0007669"/>
    <property type="project" value="TreeGrafter"/>
</dbReference>
<feature type="compositionally biased region" description="Basic and acidic residues" evidence="3">
    <location>
        <begin position="36"/>
        <end position="45"/>
    </location>
</feature>
<feature type="domain" description="Knr4/Smi1-like" evidence="4">
    <location>
        <begin position="161"/>
        <end position="359"/>
    </location>
</feature>
<dbReference type="STRING" id="669874.A0A1E4U0L2"/>
<dbReference type="SMART" id="SM00860">
    <property type="entry name" value="SMI1_KNR4"/>
    <property type="match status" value="1"/>
</dbReference>